<dbReference type="InterPro" id="IPR022691">
    <property type="entry name" value="Tscrpt_elong_fac_GreA/B_N"/>
</dbReference>
<evidence type="ECO:0000256" key="3">
    <source>
        <dbReference type="ARBA" id="ARBA00023015"/>
    </source>
</evidence>
<evidence type="ECO:0000259" key="11">
    <source>
        <dbReference type="Pfam" id="PF03449"/>
    </source>
</evidence>
<dbReference type="NCBIfam" id="TIGR01462">
    <property type="entry name" value="greA"/>
    <property type="match status" value="1"/>
</dbReference>
<dbReference type="InterPro" id="IPR036805">
    <property type="entry name" value="Tscrpt_elong_fac_GreA/B_N_sf"/>
</dbReference>
<evidence type="ECO:0000256" key="7">
    <source>
        <dbReference type="ARBA" id="ARBA00030776"/>
    </source>
</evidence>
<dbReference type="SUPFAM" id="SSF54534">
    <property type="entry name" value="FKBP-like"/>
    <property type="match status" value="1"/>
</dbReference>
<evidence type="ECO:0000256" key="1">
    <source>
        <dbReference type="ARBA" id="ARBA00008213"/>
    </source>
</evidence>
<comment type="similarity">
    <text evidence="1 8 9">Belongs to the GreA/GreB family.</text>
</comment>
<dbReference type="Pfam" id="PF03449">
    <property type="entry name" value="GreA_GreB_N"/>
    <property type="match status" value="1"/>
</dbReference>
<keyword evidence="5 8" id="KW-0804">Transcription</keyword>
<comment type="caution">
    <text evidence="12">The sequence shown here is derived from an EMBL/GenBank/DDBJ whole genome shotgun (WGS) entry which is preliminary data.</text>
</comment>
<dbReference type="HAMAP" id="MF_00105">
    <property type="entry name" value="GreA_GreB"/>
    <property type="match status" value="1"/>
</dbReference>
<dbReference type="InterPro" id="IPR036953">
    <property type="entry name" value="GreA/GreB_C_sf"/>
</dbReference>
<dbReference type="PANTHER" id="PTHR30437:SF4">
    <property type="entry name" value="TRANSCRIPTION ELONGATION FACTOR GREA"/>
    <property type="match status" value="1"/>
</dbReference>
<dbReference type="InterPro" id="IPR001437">
    <property type="entry name" value="Tscrpt_elong_fac_GreA/B_C"/>
</dbReference>
<dbReference type="Gene3D" id="1.10.287.180">
    <property type="entry name" value="Transcription elongation factor, GreA/GreB, N-terminal domain"/>
    <property type="match status" value="1"/>
</dbReference>
<evidence type="ECO:0000256" key="6">
    <source>
        <dbReference type="ARBA" id="ARBA00024916"/>
    </source>
</evidence>
<dbReference type="InterPro" id="IPR006359">
    <property type="entry name" value="Tscrpt_elong_fac_GreA"/>
</dbReference>
<feature type="domain" description="Transcription elongation factor GreA/GreB N-terminal" evidence="11">
    <location>
        <begin position="5"/>
        <end position="74"/>
    </location>
</feature>
<dbReference type="GO" id="GO:0032784">
    <property type="term" value="P:regulation of DNA-templated transcription elongation"/>
    <property type="evidence" value="ECO:0007669"/>
    <property type="project" value="UniProtKB-UniRule"/>
</dbReference>
<evidence type="ECO:0000256" key="8">
    <source>
        <dbReference type="HAMAP-Rule" id="MF_00105"/>
    </source>
</evidence>
<dbReference type="SUPFAM" id="SSF46557">
    <property type="entry name" value="GreA transcript cleavage protein, N-terminal domain"/>
    <property type="match status" value="1"/>
</dbReference>
<dbReference type="InterPro" id="IPR028624">
    <property type="entry name" value="Tscrpt_elong_fac_GreA/B"/>
</dbReference>
<protein>
    <recommendedName>
        <fullName evidence="2 8">Transcription elongation factor GreA</fullName>
    </recommendedName>
    <alternativeName>
        <fullName evidence="7 8">Transcript cleavage factor GreA</fullName>
    </alternativeName>
</protein>
<evidence type="ECO:0000256" key="2">
    <source>
        <dbReference type="ARBA" id="ARBA00013729"/>
    </source>
</evidence>
<evidence type="ECO:0000313" key="13">
    <source>
        <dbReference type="Proteomes" id="UP000179258"/>
    </source>
</evidence>
<evidence type="ECO:0000313" key="12">
    <source>
        <dbReference type="EMBL" id="OHA68807.1"/>
    </source>
</evidence>
<dbReference type="NCBIfam" id="NF001263">
    <property type="entry name" value="PRK00226.1-4"/>
    <property type="match status" value="1"/>
</dbReference>
<dbReference type="Gene3D" id="3.10.50.30">
    <property type="entry name" value="Transcription elongation factor, GreA/GreB, C-terminal domain"/>
    <property type="match status" value="1"/>
</dbReference>
<dbReference type="AlphaFoldDB" id="A0A1G2R7X5"/>
<name>A0A1G2R7X5_9BACT</name>
<evidence type="ECO:0000256" key="5">
    <source>
        <dbReference type="ARBA" id="ARBA00023163"/>
    </source>
</evidence>
<sequence length="152" mass="16785">MVKGYLTPDGVKKLQEELSHLKNVRRKELAEQLERALSFGDISENAEFQEAKEEQAFVEGRILELQDILCTAKVYSPEPANGVVQIGSTVFVSSGRNKEKFHIVGEQEANPMEGKISSDSPLGQSILNQPKGTEVTVLTPEGKKIYKILGVE</sequence>
<dbReference type="GO" id="GO:0006354">
    <property type="term" value="P:DNA-templated transcription elongation"/>
    <property type="evidence" value="ECO:0007669"/>
    <property type="project" value="TreeGrafter"/>
</dbReference>
<feature type="domain" description="Transcription elongation factor GreA/GreB C-terminal" evidence="10">
    <location>
        <begin position="81"/>
        <end position="152"/>
    </location>
</feature>
<dbReference type="InterPro" id="IPR023459">
    <property type="entry name" value="Tscrpt_elong_fac_GreA/B_fam"/>
</dbReference>
<dbReference type="GO" id="GO:0003677">
    <property type="term" value="F:DNA binding"/>
    <property type="evidence" value="ECO:0007669"/>
    <property type="project" value="UniProtKB-UniRule"/>
</dbReference>
<dbReference type="GO" id="GO:0070063">
    <property type="term" value="F:RNA polymerase binding"/>
    <property type="evidence" value="ECO:0007669"/>
    <property type="project" value="InterPro"/>
</dbReference>
<evidence type="ECO:0000256" key="4">
    <source>
        <dbReference type="ARBA" id="ARBA00023125"/>
    </source>
</evidence>
<organism evidence="12 13">
    <name type="scientific">Candidatus Wildermuthbacteria bacterium RIFCSPHIGHO2_02_FULL_47_17</name>
    <dbReference type="NCBI Taxonomy" id="1802452"/>
    <lineage>
        <taxon>Bacteria</taxon>
        <taxon>Candidatus Wildermuthiibacteriota</taxon>
    </lineage>
</organism>
<dbReference type="EMBL" id="MHTX01000007">
    <property type="protein sequence ID" value="OHA68807.1"/>
    <property type="molecule type" value="Genomic_DNA"/>
</dbReference>
<evidence type="ECO:0000256" key="9">
    <source>
        <dbReference type="RuleBase" id="RU000556"/>
    </source>
</evidence>
<dbReference type="PIRSF" id="PIRSF006092">
    <property type="entry name" value="GreA_GreB"/>
    <property type="match status" value="1"/>
</dbReference>
<dbReference type="Pfam" id="PF01272">
    <property type="entry name" value="GreA_GreB"/>
    <property type="match status" value="1"/>
</dbReference>
<keyword evidence="4 8" id="KW-0238">DNA-binding</keyword>
<dbReference type="PANTHER" id="PTHR30437">
    <property type="entry name" value="TRANSCRIPTION ELONGATION FACTOR GREA"/>
    <property type="match status" value="1"/>
</dbReference>
<reference evidence="12 13" key="1">
    <citation type="journal article" date="2016" name="Nat. Commun.">
        <title>Thousands of microbial genomes shed light on interconnected biogeochemical processes in an aquifer system.</title>
        <authorList>
            <person name="Anantharaman K."/>
            <person name="Brown C.T."/>
            <person name="Hug L.A."/>
            <person name="Sharon I."/>
            <person name="Castelle C.J."/>
            <person name="Probst A.J."/>
            <person name="Thomas B.C."/>
            <person name="Singh A."/>
            <person name="Wilkins M.J."/>
            <person name="Karaoz U."/>
            <person name="Brodie E.L."/>
            <person name="Williams K.H."/>
            <person name="Hubbard S.S."/>
            <person name="Banfield J.F."/>
        </authorList>
    </citation>
    <scope>NUCLEOTIDE SEQUENCE [LARGE SCALE GENOMIC DNA]</scope>
</reference>
<keyword evidence="3 8" id="KW-0805">Transcription regulation</keyword>
<gene>
    <name evidence="8" type="primary">greA</name>
    <name evidence="12" type="ORF">A3D59_02230</name>
</gene>
<dbReference type="Proteomes" id="UP000179258">
    <property type="component" value="Unassembled WGS sequence"/>
</dbReference>
<comment type="function">
    <text evidence="6 8 9">Necessary for efficient RNA polymerase transcription elongation past template-encoded arresting sites. The arresting sites in DNA have the property of trapping a certain fraction of elongating RNA polymerases that pass through, resulting in locked ternary complexes. Cleavage of the nascent transcript by cleavage factors such as GreA or GreB allows the resumption of elongation from the new 3'terminus. GreA releases sequences of 2 to 3 nucleotides.</text>
</comment>
<evidence type="ECO:0000259" key="10">
    <source>
        <dbReference type="Pfam" id="PF01272"/>
    </source>
</evidence>
<accession>A0A1G2R7X5</accession>
<proteinExistence type="inferred from homology"/>
<dbReference type="FunFam" id="1.10.287.180:FF:000001">
    <property type="entry name" value="Transcription elongation factor GreA"/>
    <property type="match status" value="1"/>
</dbReference>